<protein>
    <recommendedName>
        <fullName evidence="1">non-specific serine/threonine protein kinase</fullName>
        <ecNumber evidence="1">2.7.11.1</ecNumber>
    </recommendedName>
</protein>
<dbReference type="CDD" id="cd14014">
    <property type="entry name" value="STKc_PknB_like"/>
    <property type="match status" value="1"/>
</dbReference>
<comment type="catalytic activity">
    <reaction evidence="8">
        <text>L-seryl-[protein] + ATP = O-phospho-L-seryl-[protein] + ADP + H(+)</text>
        <dbReference type="Rhea" id="RHEA:17989"/>
        <dbReference type="Rhea" id="RHEA-COMP:9863"/>
        <dbReference type="Rhea" id="RHEA-COMP:11604"/>
        <dbReference type="ChEBI" id="CHEBI:15378"/>
        <dbReference type="ChEBI" id="CHEBI:29999"/>
        <dbReference type="ChEBI" id="CHEBI:30616"/>
        <dbReference type="ChEBI" id="CHEBI:83421"/>
        <dbReference type="ChEBI" id="CHEBI:456216"/>
        <dbReference type="EC" id="2.7.11.1"/>
    </reaction>
</comment>
<dbReference type="PANTHER" id="PTHR43289:SF34">
    <property type="entry name" value="SERINE_THREONINE-PROTEIN KINASE YBDM-RELATED"/>
    <property type="match status" value="1"/>
</dbReference>
<evidence type="ECO:0000313" key="11">
    <source>
        <dbReference type="EMBL" id="MBC8334982.1"/>
    </source>
</evidence>
<dbReference type="EMBL" id="JACNJN010000086">
    <property type="protein sequence ID" value="MBC8334982.1"/>
    <property type="molecule type" value="Genomic_DNA"/>
</dbReference>
<evidence type="ECO:0000256" key="4">
    <source>
        <dbReference type="ARBA" id="ARBA00022741"/>
    </source>
</evidence>
<dbReference type="EC" id="2.7.11.1" evidence="1"/>
<evidence type="ECO:0000256" key="2">
    <source>
        <dbReference type="ARBA" id="ARBA00022527"/>
    </source>
</evidence>
<evidence type="ECO:0000256" key="5">
    <source>
        <dbReference type="ARBA" id="ARBA00022777"/>
    </source>
</evidence>
<keyword evidence="9" id="KW-0812">Transmembrane</keyword>
<sequence>MAEGKLLNDRYQLLDRQGDGGMATVYRARDKELERDVAIKLLRDDYSDDEKFRARFRQEARAAANLSHPNIVTVHDFGYDVGKLFIVMEYVPGFDMKKIIRKRGRVSVKNAIPLMTQACAGIGYAHRAGLVHCDVKPHNMLVTSDGRLKVTDFGIARALASIRHDEYTDVVWGSPQYFSPEQATGSAPSPASDVYSLGVILYELLTGTLPFMASDAEALARLHMTQIPVPLSEYIPDIPPALEQIVAKVLAKEPSRRYRTADQLGRVLETFGTGEANSVSTPISVPVSAPISQPPFNIPGYTPEPEPVSSPQAPPNYQHLTDIEDAPDFAYEPDTAFSEIDWASVGLGLLALILAGGLIPFWMWVYFTYNPPIG</sequence>
<dbReference type="PANTHER" id="PTHR43289">
    <property type="entry name" value="MITOGEN-ACTIVATED PROTEIN KINASE KINASE KINASE 20-RELATED"/>
    <property type="match status" value="1"/>
</dbReference>
<dbReference type="FunFam" id="3.30.200.20:FF:000035">
    <property type="entry name" value="Serine/threonine protein kinase Stk1"/>
    <property type="match status" value="1"/>
</dbReference>
<evidence type="ECO:0000256" key="7">
    <source>
        <dbReference type="ARBA" id="ARBA00047899"/>
    </source>
</evidence>
<dbReference type="Pfam" id="PF00069">
    <property type="entry name" value="Pkinase"/>
    <property type="match status" value="1"/>
</dbReference>
<evidence type="ECO:0000256" key="8">
    <source>
        <dbReference type="ARBA" id="ARBA00048679"/>
    </source>
</evidence>
<gene>
    <name evidence="11" type="ORF">H8E29_06950</name>
</gene>
<dbReference type="GO" id="GO:0004674">
    <property type="term" value="F:protein serine/threonine kinase activity"/>
    <property type="evidence" value="ECO:0007669"/>
    <property type="project" value="UniProtKB-KW"/>
</dbReference>
<comment type="catalytic activity">
    <reaction evidence="7">
        <text>L-threonyl-[protein] + ATP = O-phospho-L-threonyl-[protein] + ADP + H(+)</text>
        <dbReference type="Rhea" id="RHEA:46608"/>
        <dbReference type="Rhea" id="RHEA-COMP:11060"/>
        <dbReference type="Rhea" id="RHEA-COMP:11605"/>
        <dbReference type="ChEBI" id="CHEBI:15378"/>
        <dbReference type="ChEBI" id="CHEBI:30013"/>
        <dbReference type="ChEBI" id="CHEBI:30616"/>
        <dbReference type="ChEBI" id="CHEBI:61977"/>
        <dbReference type="ChEBI" id="CHEBI:456216"/>
        <dbReference type="EC" id="2.7.11.1"/>
    </reaction>
</comment>
<keyword evidence="5 11" id="KW-0418">Kinase</keyword>
<evidence type="ECO:0000256" key="9">
    <source>
        <dbReference type="SAM" id="Phobius"/>
    </source>
</evidence>
<dbReference type="SMART" id="SM00220">
    <property type="entry name" value="S_TKc"/>
    <property type="match status" value="1"/>
</dbReference>
<keyword evidence="3" id="KW-0808">Transferase</keyword>
<evidence type="ECO:0000259" key="10">
    <source>
        <dbReference type="PROSITE" id="PS50011"/>
    </source>
</evidence>
<dbReference type="AlphaFoldDB" id="A0A8J6NJJ5"/>
<keyword evidence="6" id="KW-0067">ATP-binding</keyword>
<dbReference type="PROSITE" id="PS50011">
    <property type="entry name" value="PROTEIN_KINASE_DOM"/>
    <property type="match status" value="1"/>
</dbReference>
<name>A0A8J6NJJ5_9CHLR</name>
<feature type="transmembrane region" description="Helical" evidence="9">
    <location>
        <begin position="342"/>
        <end position="367"/>
    </location>
</feature>
<dbReference type="InterPro" id="IPR008271">
    <property type="entry name" value="Ser/Thr_kinase_AS"/>
</dbReference>
<dbReference type="Gene3D" id="1.10.510.10">
    <property type="entry name" value="Transferase(Phosphotransferase) domain 1"/>
    <property type="match status" value="1"/>
</dbReference>
<organism evidence="11 12">
    <name type="scientific">Candidatus Desulfolinea nitratireducens</name>
    <dbReference type="NCBI Taxonomy" id="2841698"/>
    <lineage>
        <taxon>Bacteria</taxon>
        <taxon>Bacillati</taxon>
        <taxon>Chloroflexota</taxon>
        <taxon>Anaerolineae</taxon>
        <taxon>Anaerolineales</taxon>
        <taxon>Anaerolineales incertae sedis</taxon>
        <taxon>Candidatus Desulfolinea</taxon>
    </lineage>
</organism>
<keyword evidence="2 11" id="KW-0723">Serine/threonine-protein kinase</keyword>
<dbReference type="FunFam" id="1.10.510.10:FF:000021">
    <property type="entry name" value="Serine/threonine protein kinase"/>
    <property type="match status" value="1"/>
</dbReference>
<dbReference type="GO" id="GO:0005524">
    <property type="term" value="F:ATP binding"/>
    <property type="evidence" value="ECO:0007669"/>
    <property type="project" value="UniProtKB-KW"/>
</dbReference>
<proteinExistence type="predicted"/>
<evidence type="ECO:0000256" key="3">
    <source>
        <dbReference type="ARBA" id="ARBA00022679"/>
    </source>
</evidence>
<dbReference type="InterPro" id="IPR011009">
    <property type="entry name" value="Kinase-like_dom_sf"/>
</dbReference>
<comment type="caution">
    <text evidence="11">The sequence shown here is derived from an EMBL/GenBank/DDBJ whole genome shotgun (WGS) entry which is preliminary data.</text>
</comment>
<evidence type="ECO:0000256" key="1">
    <source>
        <dbReference type="ARBA" id="ARBA00012513"/>
    </source>
</evidence>
<keyword evidence="4" id="KW-0547">Nucleotide-binding</keyword>
<reference evidence="11 12" key="1">
    <citation type="submission" date="2020-08" db="EMBL/GenBank/DDBJ databases">
        <title>Bridging the membrane lipid divide: bacteria of the FCB group superphylum have the potential to synthesize archaeal ether lipids.</title>
        <authorList>
            <person name="Villanueva L."/>
            <person name="Von Meijenfeldt F.A.B."/>
            <person name="Westbye A.B."/>
            <person name="Yadav S."/>
            <person name="Hopmans E.C."/>
            <person name="Dutilh B.E."/>
            <person name="Sinninghe Damste J.S."/>
        </authorList>
    </citation>
    <scope>NUCLEOTIDE SEQUENCE [LARGE SCALE GENOMIC DNA]</scope>
    <source>
        <strain evidence="11">NIOZ-UU36</strain>
    </source>
</reference>
<feature type="domain" description="Protein kinase" evidence="10">
    <location>
        <begin position="11"/>
        <end position="271"/>
    </location>
</feature>
<evidence type="ECO:0000256" key="6">
    <source>
        <dbReference type="ARBA" id="ARBA00022840"/>
    </source>
</evidence>
<evidence type="ECO:0000313" key="12">
    <source>
        <dbReference type="Proteomes" id="UP000614469"/>
    </source>
</evidence>
<dbReference type="Proteomes" id="UP000614469">
    <property type="component" value="Unassembled WGS sequence"/>
</dbReference>
<dbReference type="InterPro" id="IPR000719">
    <property type="entry name" value="Prot_kinase_dom"/>
</dbReference>
<dbReference type="SUPFAM" id="SSF56112">
    <property type="entry name" value="Protein kinase-like (PK-like)"/>
    <property type="match status" value="1"/>
</dbReference>
<keyword evidence="9" id="KW-1133">Transmembrane helix</keyword>
<keyword evidence="9" id="KW-0472">Membrane</keyword>
<dbReference type="PROSITE" id="PS00108">
    <property type="entry name" value="PROTEIN_KINASE_ST"/>
    <property type="match status" value="1"/>
</dbReference>
<dbReference type="Gene3D" id="3.30.200.20">
    <property type="entry name" value="Phosphorylase Kinase, domain 1"/>
    <property type="match status" value="1"/>
</dbReference>
<accession>A0A8J6NJJ5</accession>